<dbReference type="KEGG" id="xba:C7S18_12785"/>
<organism evidence="7 8">
    <name type="scientific">Ahniella affigens</name>
    <dbReference type="NCBI Taxonomy" id="2021234"/>
    <lineage>
        <taxon>Bacteria</taxon>
        <taxon>Pseudomonadati</taxon>
        <taxon>Pseudomonadota</taxon>
        <taxon>Gammaproteobacteria</taxon>
        <taxon>Lysobacterales</taxon>
        <taxon>Rhodanobacteraceae</taxon>
        <taxon>Ahniella</taxon>
    </lineage>
</organism>
<reference evidence="7 8" key="1">
    <citation type="submission" date="2018-03" db="EMBL/GenBank/DDBJ databases">
        <title>Ahniella affigens gen. nov., sp. nov., a gammaproteobacterium isolated from sandy soil near a stream.</title>
        <authorList>
            <person name="Ko Y."/>
            <person name="Kim J.-H."/>
        </authorList>
    </citation>
    <scope>NUCLEOTIDE SEQUENCE [LARGE SCALE GENOMIC DNA]</scope>
    <source>
        <strain evidence="7 8">D13</strain>
    </source>
</reference>
<gene>
    <name evidence="7" type="ORF">C7S18_12785</name>
</gene>
<evidence type="ECO:0000256" key="5">
    <source>
        <dbReference type="ARBA" id="ARBA00022801"/>
    </source>
</evidence>
<dbReference type="InterPro" id="IPR019500">
    <property type="entry name" value="Pep_S46"/>
</dbReference>
<protein>
    <recommendedName>
        <fullName evidence="6">Dipeptidyl-peptidase</fullName>
        <ecNumber evidence="6">3.4.14.-</ecNumber>
    </recommendedName>
</protein>
<dbReference type="GO" id="GO:0070009">
    <property type="term" value="F:serine-type aminopeptidase activity"/>
    <property type="evidence" value="ECO:0007669"/>
    <property type="project" value="UniProtKB-UniRule"/>
</dbReference>
<dbReference type="GO" id="GO:0043171">
    <property type="term" value="P:peptide catabolic process"/>
    <property type="evidence" value="ECO:0007669"/>
    <property type="project" value="UniProtKB-UniRule"/>
</dbReference>
<evidence type="ECO:0000256" key="6">
    <source>
        <dbReference type="RuleBase" id="RU366067"/>
    </source>
</evidence>
<dbReference type="Pfam" id="PF10459">
    <property type="entry name" value="Peptidase_S46"/>
    <property type="match status" value="1"/>
</dbReference>
<comment type="similarity">
    <text evidence="1 6">Belongs to the peptidase S46 family.</text>
</comment>
<evidence type="ECO:0000256" key="1">
    <source>
        <dbReference type="ARBA" id="ARBA00010491"/>
    </source>
</evidence>
<dbReference type="RefSeq" id="WP_106891943.1">
    <property type="nucleotide sequence ID" value="NZ_CP027860.1"/>
</dbReference>
<name>A0A2P1PT51_9GAMM</name>
<reference evidence="7 8" key="2">
    <citation type="submission" date="2018-03" db="EMBL/GenBank/DDBJ databases">
        <authorList>
            <person name="Keele B.F."/>
        </authorList>
    </citation>
    <scope>NUCLEOTIDE SEQUENCE [LARGE SCALE GENOMIC DNA]</scope>
    <source>
        <strain evidence="7 8">D13</strain>
    </source>
</reference>
<dbReference type="OrthoDB" id="9805367at2"/>
<dbReference type="GO" id="GO:0006508">
    <property type="term" value="P:proteolysis"/>
    <property type="evidence" value="ECO:0007669"/>
    <property type="project" value="UniProtKB-KW"/>
</dbReference>
<keyword evidence="6" id="KW-0720">Serine protease</keyword>
<evidence type="ECO:0000256" key="4">
    <source>
        <dbReference type="ARBA" id="ARBA00022729"/>
    </source>
</evidence>
<dbReference type="Gene3D" id="2.40.10.10">
    <property type="entry name" value="Trypsin-like serine proteases"/>
    <property type="match status" value="1"/>
</dbReference>
<dbReference type="SUPFAM" id="SSF50494">
    <property type="entry name" value="Trypsin-like serine proteases"/>
    <property type="match status" value="1"/>
</dbReference>
<evidence type="ECO:0000256" key="3">
    <source>
        <dbReference type="ARBA" id="ARBA00022670"/>
    </source>
</evidence>
<keyword evidence="4" id="KW-0732">Signal</keyword>
<dbReference type="PANTHER" id="PTHR38469:SF1">
    <property type="entry name" value="PERIPLASMIC PEPTIDASE SUBFAMILY S1B"/>
    <property type="match status" value="1"/>
</dbReference>
<dbReference type="InterPro" id="IPR043504">
    <property type="entry name" value="Peptidase_S1_PA_chymotrypsin"/>
</dbReference>
<dbReference type="AlphaFoldDB" id="A0A2P1PT51"/>
<dbReference type="EC" id="3.4.14.-" evidence="6"/>
<dbReference type="EMBL" id="CP027860">
    <property type="protein sequence ID" value="AVP98023.1"/>
    <property type="molecule type" value="Genomic_DNA"/>
</dbReference>
<dbReference type="FunFam" id="2.40.10.10:FF:000102">
    <property type="entry name" value="Dipeptidyl-peptidase 7"/>
    <property type="match status" value="1"/>
</dbReference>
<evidence type="ECO:0000313" key="7">
    <source>
        <dbReference type="EMBL" id="AVP98023.1"/>
    </source>
</evidence>
<keyword evidence="3 6" id="KW-0645">Protease</keyword>
<dbReference type="GO" id="GO:0008239">
    <property type="term" value="F:dipeptidyl-peptidase activity"/>
    <property type="evidence" value="ECO:0007669"/>
    <property type="project" value="UniProtKB-UniRule"/>
</dbReference>
<keyword evidence="8" id="KW-1185">Reference proteome</keyword>
<comment type="function">
    <text evidence="6">Catalyzes the removal of dipeptides from the N-terminus of oligopeptides.</text>
</comment>
<dbReference type="InterPro" id="IPR009003">
    <property type="entry name" value="Peptidase_S1_PA"/>
</dbReference>
<proteinExistence type="inferred from homology"/>
<evidence type="ECO:0000256" key="2">
    <source>
        <dbReference type="ARBA" id="ARBA00022438"/>
    </source>
</evidence>
<keyword evidence="5 6" id="KW-0378">Hydrolase</keyword>
<dbReference type="Proteomes" id="UP000241074">
    <property type="component" value="Chromosome"/>
</dbReference>
<accession>A0A2P1PT51</accession>
<evidence type="ECO:0000313" key="8">
    <source>
        <dbReference type="Proteomes" id="UP000241074"/>
    </source>
</evidence>
<keyword evidence="2 6" id="KW-0031">Aminopeptidase</keyword>
<dbReference type="PANTHER" id="PTHR38469">
    <property type="entry name" value="PERIPLASMIC PEPTIDASE SUBFAMILY S1B"/>
    <property type="match status" value="1"/>
</dbReference>
<sequence>MIRYSGVLCLLLLLCPAVGRTLEGMWPPETSGALRSEAESLGFHWADQAPLEPSAAPLSAIVSLGTCTGVLVSPDGLILTNQHCLLPSLQIGSDAKTDLLRDGFLARDRKSERALDPNLRVYLVQEQIDVTRAVLRGSVRSRGRTRYERVDRVSKGMVEHCERSGDRRCDLLVSNGGGQFQLVRQFELRDLRLVYAPPSAAANFGGEFDNWMWPRHAADIALLRAYVAPDGSSSDYAETNVPYRSRHWLATSRAGFEPGDPVWLAGFPLRTHRNRTAAELANVIEWQYPRSIQAMNEVMAAINLEGKRRPDVLKKYGAIMQSLANYEKNFRGQLSGFAERHALDSKRIDERTFRDWLKADSERADRYWSDVEALDAHLARWQSQRERDFVYTSVLSGGGAIAQGLGLARDLYRWSLASQKPAYQRDFGYQRRDAYKYVARVESFDKRFDLTLDQRLFEIWLTRYLALPADQRIVELDRWLGLPAKAERPTLAAIQPRIDALFRGTRVGDLNVRQQWLHASPTSLERSKDPMMQLAITLYPAIRRFEKEFKEWQGDDARFRAGYLDALRAYRDGLGDAYYPDANGGLRLALGSIRGDLPGELSVSRYQTTMSGLLAKVSESPDFSYPEPMLSHARRGDFGRYREPAVSNDLPVNFLTDLDITGGNSGSPTINAKGELIGLAFDTTWDSVPSNWVFDPERTRTIHVDARYWLWLLDEVMHADALLVEMGLAPVAPEMSDDDDEHATVPTGQ</sequence>